<feature type="transmembrane region" description="Helical" evidence="1">
    <location>
        <begin position="60"/>
        <end position="78"/>
    </location>
</feature>
<protein>
    <recommendedName>
        <fullName evidence="4">Transmembrane protein</fullName>
    </recommendedName>
</protein>
<evidence type="ECO:0000256" key="1">
    <source>
        <dbReference type="SAM" id="Phobius"/>
    </source>
</evidence>
<keyword evidence="1" id="KW-0812">Transmembrane</keyword>
<keyword evidence="3" id="KW-1185">Reference proteome</keyword>
<keyword evidence="1" id="KW-0472">Membrane</keyword>
<feature type="transmembrane region" description="Helical" evidence="1">
    <location>
        <begin position="32"/>
        <end position="54"/>
    </location>
</feature>
<keyword evidence="1" id="KW-1133">Transmembrane helix</keyword>
<evidence type="ECO:0000313" key="3">
    <source>
        <dbReference type="Proteomes" id="UP001079430"/>
    </source>
</evidence>
<reference evidence="2" key="1">
    <citation type="submission" date="2022-10" db="EMBL/GenBank/DDBJ databases">
        <title>Whole genome sequencing of three plant growth promoting bacteria isolated from Vachellia tortilis subsp. raddiana in Morocco.</title>
        <authorList>
            <person name="Hnini M."/>
            <person name="Zouagui R."/>
            <person name="Zouagui H."/>
            <person name="Chemao Elfihri M.-W."/>
            <person name="Ibrahimi A."/>
            <person name="Sbabou L."/>
            <person name="Aurag J."/>
        </authorList>
    </citation>
    <scope>NUCLEOTIDE SEQUENCE</scope>
    <source>
        <strain evidence="2">LMR678</strain>
    </source>
</reference>
<dbReference type="RefSeq" id="WP_269274583.1">
    <property type="nucleotide sequence ID" value="NZ_JAPVOI010000002.1"/>
</dbReference>
<evidence type="ECO:0008006" key="4">
    <source>
        <dbReference type="Google" id="ProtNLM"/>
    </source>
</evidence>
<feature type="transmembrane region" description="Helical" evidence="1">
    <location>
        <begin position="90"/>
        <end position="110"/>
    </location>
</feature>
<name>A0ABT4K9L0_9HYPH</name>
<organism evidence="2 3">
    <name type="scientific">Sinorhizobium psoraleae</name>
    <dbReference type="NCBI Taxonomy" id="520838"/>
    <lineage>
        <taxon>Bacteria</taxon>
        <taxon>Pseudomonadati</taxon>
        <taxon>Pseudomonadota</taxon>
        <taxon>Alphaproteobacteria</taxon>
        <taxon>Hyphomicrobiales</taxon>
        <taxon>Rhizobiaceae</taxon>
        <taxon>Sinorhizobium/Ensifer group</taxon>
        <taxon>Sinorhizobium</taxon>
    </lineage>
</organism>
<dbReference type="Proteomes" id="UP001079430">
    <property type="component" value="Unassembled WGS sequence"/>
</dbReference>
<evidence type="ECO:0000313" key="2">
    <source>
        <dbReference type="EMBL" id="MCZ4088639.1"/>
    </source>
</evidence>
<comment type="caution">
    <text evidence="2">The sequence shown here is derived from an EMBL/GenBank/DDBJ whole genome shotgun (WGS) entry which is preliminary data.</text>
</comment>
<dbReference type="EMBL" id="JAPVOI010000002">
    <property type="protein sequence ID" value="MCZ4088639.1"/>
    <property type="molecule type" value="Genomic_DNA"/>
</dbReference>
<sequence>MSTEPQSAERETGATSRSGAFRALRFIARLPFAIAFGIVRAAVYSAWYLAFYLLCMFRPFTSIMMLTAIVMVPMSIAVYAHPDAANGMPFWAFGLMAIGLTAFAIGYTLFLDWFTPPGAEDLFARYRRSDR</sequence>
<proteinExistence type="predicted"/>
<gene>
    <name evidence="2" type="ORF">O3W52_00475</name>
</gene>
<accession>A0ABT4K9L0</accession>